<feature type="transmembrane region" description="Helical" evidence="1">
    <location>
        <begin position="52"/>
        <end position="77"/>
    </location>
</feature>
<keyword evidence="1" id="KW-0812">Transmembrane</keyword>
<reference evidence="2 3" key="1">
    <citation type="submission" date="2006-10" db="EMBL/GenBank/DDBJ databases">
        <title>The Genome Sequence of Batrachochytrium dendrobatidis JEL423.</title>
        <authorList>
            <consortium name="The Broad Institute Genome Sequencing Platform"/>
            <person name="Birren B."/>
            <person name="Lander E."/>
            <person name="Galagan J."/>
            <person name="Cuomo C."/>
            <person name="Devon K."/>
            <person name="Jaffe D."/>
            <person name="Butler J."/>
            <person name="Alvarez P."/>
            <person name="Gnerre S."/>
            <person name="Grabherr M."/>
            <person name="Kleber M."/>
            <person name="Mauceli E."/>
            <person name="Brockman W."/>
            <person name="Young S."/>
            <person name="LaButti K."/>
            <person name="Sykes S."/>
            <person name="DeCaprio D."/>
            <person name="Crawford M."/>
            <person name="Koehrsen M."/>
            <person name="Engels R."/>
            <person name="Montgomery P."/>
            <person name="Pearson M."/>
            <person name="Howarth C."/>
            <person name="Larson L."/>
            <person name="White J."/>
            <person name="O'Leary S."/>
            <person name="Kodira C."/>
            <person name="Zeng Q."/>
            <person name="Yandava C."/>
            <person name="Alvarado L."/>
            <person name="Longcore J."/>
            <person name="James T."/>
        </authorList>
    </citation>
    <scope>NUCLEOTIDE SEQUENCE [LARGE SCALE GENOMIC DNA]</scope>
    <source>
        <strain evidence="2 3">JEL423</strain>
    </source>
</reference>
<feature type="transmembrane region" description="Helical" evidence="1">
    <location>
        <begin position="12"/>
        <end position="40"/>
    </location>
</feature>
<dbReference type="EMBL" id="DS022308">
    <property type="protein sequence ID" value="OAJ42721.1"/>
    <property type="molecule type" value="Genomic_DNA"/>
</dbReference>
<accession>A0A177WTN7</accession>
<protein>
    <submittedName>
        <fullName evidence="2">Uncharacterized protein</fullName>
    </submittedName>
</protein>
<evidence type="ECO:0000313" key="3">
    <source>
        <dbReference type="Proteomes" id="UP000077115"/>
    </source>
</evidence>
<keyword evidence="1" id="KW-1133">Transmembrane helix</keyword>
<feature type="transmembrane region" description="Helical" evidence="1">
    <location>
        <begin position="89"/>
        <end position="107"/>
    </location>
</feature>
<keyword evidence="1" id="KW-0472">Membrane</keyword>
<evidence type="ECO:0000313" key="2">
    <source>
        <dbReference type="EMBL" id="OAJ42721.1"/>
    </source>
</evidence>
<proteinExistence type="predicted"/>
<organism evidence="2 3">
    <name type="scientific">Batrachochytrium dendrobatidis (strain JEL423)</name>
    <dbReference type="NCBI Taxonomy" id="403673"/>
    <lineage>
        <taxon>Eukaryota</taxon>
        <taxon>Fungi</taxon>
        <taxon>Fungi incertae sedis</taxon>
        <taxon>Chytridiomycota</taxon>
        <taxon>Chytridiomycota incertae sedis</taxon>
        <taxon>Chytridiomycetes</taxon>
        <taxon>Rhizophydiales</taxon>
        <taxon>Rhizophydiales incertae sedis</taxon>
        <taxon>Batrachochytrium</taxon>
    </lineage>
</organism>
<sequence>MGIFIYRGYKTRYTWTIIALILTNLFVVLFQIFEAFYVYIPYDKWTIGCRNLFYMLSVLSLNLMQLEIISIFNGNLIHVGIFKAENMKALRAFTVIVHVFFALPIYLQGWVVSPHNTSVATKVISTNLY</sequence>
<dbReference type="VEuPathDB" id="FungiDB:BDEG_26140"/>
<dbReference type="Proteomes" id="UP000077115">
    <property type="component" value="Unassembled WGS sequence"/>
</dbReference>
<dbReference type="AlphaFoldDB" id="A0A177WTN7"/>
<evidence type="ECO:0000256" key="1">
    <source>
        <dbReference type="SAM" id="Phobius"/>
    </source>
</evidence>
<reference evidence="2 3" key="2">
    <citation type="submission" date="2016-05" db="EMBL/GenBank/DDBJ databases">
        <title>Lineage-specific infection strategies underlie the spectrum of fungal disease in amphibians.</title>
        <authorList>
            <person name="Cuomo C.A."/>
            <person name="Farrer R.A."/>
            <person name="James T."/>
            <person name="Longcore J."/>
            <person name="Birren B."/>
        </authorList>
    </citation>
    <scope>NUCLEOTIDE SEQUENCE [LARGE SCALE GENOMIC DNA]</scope>
    <source>
        <strain evidence="2 3">JEL423</strain>
    </source>
</reference>
<gene>
    <name evidence="2" type="ORF">BDEG_26140</name>
</gene>
<name>A0A177WTN7_BATDL</name>